<dbReference type="InterPro" id="IPR000362">
    <property type="entry name" value="Fumarate_lyase_fam"/>
</dbReference>
<sequence length="434" mass="45815">MILMDRLFDDDEVARRLDAPAQLSAMLQVEAALARAQGVLGIIPTDAATRIAAVAATLNPDPAALIAGAARAGIAAQPLIATLKKACGMDADWVHFGATSQDIQDSASILQTRDVLSILQDRLTALHDILTRKAQAHADLAMPARTRFQIAAPTTLGAKIAVWRAPLPRHLDRLAELRPRLLNISLYGAAGTGAALAPQMPALRRAVAADLGLNAPDIPWHATRDAIAELAGWLSMVTGTLGKMGADLILLGQSEVGEVHAGIGGGSSTMPQKSNPVAAEALVSLARLNAGAVGTIHQAMIHAQERDGTALALEWQTLPQMLIRTGAALRLAQDLTHNLTPNPQAIADSFARDRGAMLAEAAGFYLTRHIPRDKALRIVAQALARVAAEGDTTLAQALHDLQPGHDWAQILSPAANTGDATTQARNQSSWEERR</sequence>
<name>A0A1I0DBB9_9RHOB</name>
<dbReference type="Proteomes" id="UP000199180">
    <property type="component" value="Unassembled WGS sequence"/>
</dbReference>
<dbReference type="InterPro" id="IPR022761">
    <property type="entry name" value="Fumarate_lyase_N"/>
</dbReference>
<dbReference type="PRINTS" id="PR00145">
    <property type="entry name" value="ARGSUCLYASE"/>
</dbReference>
<dbReference type="PROSITE" id="PS00163">
    <property type="entry name" value="FUMARATE_LYASES"/>
    <property type="match status" value="1"/>
</dbReference>
<comment type="similarity">
    <text evidence="1">Belongs to the class-II fumarase/aspartase family.</text>
</comment>
<gene>
    <name evidence="4" type="ORF">SAMN04489858_10458</name>
</gene>
<proteinExistence type="inferred from homology"/>
<dbReference type="SUPFAM" id="SSF48557">
    <property type="entry name" value="L-aspartase-like"/>
    <property type="match status" value="1"/>
</dbReference>
<feature type="region of interest" description="Disordered" evidence="2">
    <location>
        <begin position="413"/>
        <end position="434"/>
    </location>
</feature>
<feature type="domain" description="Fumarate lyase N-terminal" evidence="3">
    <location>
        <begin position="89"/>
        <end position="286"/>
    </location>
</feature>
<evidence type="ECO:0000313" key="4">
    <source>
        <dbReference type="EMBL" id="SET28865.1"/>
    </source>
</evidence>
<feature type="compositionally biased region" description="Polar residues" evidence="2">
    <location>
        <begin position="414"/>
        <end position="434"/>
    </location>
</feature>
<evidence type="ECO:0000259" key="3">
    <source>
        <dbReference type="Pfam" id="PF00206"/>
    </source>
</evidence>
<dbReference type="AlphaFoldDB" id="A0A1I0DBB9"/>
<dbReference type="Gene3D" id="1.20.200.10">
    <property type="entry name" value="Fumarase/aspartase (Central domain)"/>
    <property type="match status" value="1"/>
</dbReference>
<keyword evidence="5" id="KW-1185">Reference proteome</keyword>
<dbReference type="STRING" id="364199.SAMN04489858_10458"/>
<dbReference type="PANTHER" id="PTHR43172:SF2">
    <property type="entry name" value="ADENYLOSUCCINATE LYASE C-TERMINAL DOMAIN-CONTAINING PROTEIN"/>
    <property type="match status" value="1"/>
</dbReference>
<evidence type="ECO:0000256" key="1">
    <source>
        <dbReference type="ARBA" id="ARBA00034772"/>
    </source>
</evidence>
<dbReference type="OrthoDB" id="9768878at2"/>
<dbReference type="Pfam" id="PF00206">
    <property type="entry name" value="Lyase_1"/>
    <property type="match status" value="1"/>
</dbReference>
<organism evidence="4 5">
    <name type="scientific">Paracoccus homiensis</name>
    <dbReference type="NCBI Taxonomy" id="364199"/>
    <lineage>
        <taxon>Bacteria</taxon>
        <taxon>Pseudomonadati</taxon>
        <taxon>Pseudomonadota</taxon>
        <taxon>Alphaproteobacteria</taxon>
        <taxon>Rhodobacterales</taxon>
        <taxon>Paracoccaceae</taxon>
        <taxon>Paracoccus</taxon>
    </lineage>
</organism>
<dbReference type="PANTHER" id="PTHR43172">
    <property type="entry name" value="ADENYLOSUCCINATE LYASE"/>
    <property type="match status" value="1"/>
</dbReference>
<protein>
    <submittedName>
        <fullName evidence="4">3-carboxy-cis,cis-muconate cycloisomerase</fullName>
    </submittedName>
</protein>
<dbReference type="GO" id="GO:0016829">
    <property type="term" value="F:lyase activity"/>
    <property type="evidence" value="ECO:0007669"/>
    <property type="project" value="UniProtKB-ARBA"/>
</dbReference>
<dbReference type="InterPro" id="IPR020557">
    <property type="entry name" value="Fumarate_lyase_CS"/>
</dbReference>
<accession>A0A1I0DBB9</accession>
<dbReference type="InterPro" id="IPR008948">
    <property type="entry name" value="L-Aspartase-like"/>
</dbReference>
<evidence type="ECO:0000256" key="2">
    <source>
        <dbReference type="SAM" id="MobiDB-lite"/>
    </source>
</evidence>
<dbReference type="PRINTS" id="PR00149">
    <property type="entry name" value="FUMRATELYASE"/>
</dbReference>
<dbReference type="GO" id="GO:0016853">
    <property type="term" value="F:isomerase activity"/>
    <property type="evidence" value="ECO:0007669"/>
    <property type="project" value="UniProtKB-KW"/>
</dbReference>
<dbReference type="EMBL" id="FOHO01000004">
    <property type="protein sequence ID" value="SET28865.1"/>
    <property type="molecule type" value="Genomic_DNA"/>
</dbReference>
<keyword evidence="4" id="KW-0413">Isomerase</keyword>
<evidence type="ECO:0000313" key="5">
    <source>
        <dbReference type="Proteomes" id="UP000199180"/>
    </source>
</evidence>
<reference evidence="4 5" key="1">
    <citation type="submission" date="2016-10" db="EMBL/GenBank/DDBJ databases">
        <authorList>
            <person name="de Groot N.N."/>
        </authorList>
    </citation>
    <scope>NUCLEOTIDE SEQUENCE [LARGE SCALE GENOMIC DNA]</scope>
    <source>
        <strain evidence="4 5">DSM 17862</strain>
    </source>
</reference>